<dbReference type="InterPro" id="IPR002937">
    <property type="entry name" value="Amino_oxidase"/>
</dbReference>
<accession>A0A0L1J8C2</accession>
<dbReference type="InterPro" id="IPR001613">
    <property type="entry name" value="Flavin_amine_oxidase"/>
</dbReference>
<evidence type="ECO:0000313" key="8">
    <source>
        <dbReference type="EMBL" id="KNG87673.1"/>
    </source>
</evidence>
<keyword evidence="9" id="KW-1185">Reference proteome</keyword>
<dbReference type="Gene3D" id="1.10.405.10">
    <property type="entry name" value="Guanine Nucleotide Dissociation Inhibitor, domain 1"/>
    <property type="match status" value="1"/>
</dbReference>
<comment type="cofactor">
    <cofactor evidence="1 6">
        <name>FAD</name>
        <dbReference type="ChEBI" id="CHEBI:57692"/>
    </cofactor>
</comment>
<feature type="binding site" evidence="5">
    <location>
        <position position="230"/>
    </location>
    <ligand>
        <name>FAD</name>
        <dbReference type="ChEBI" id="CHEBI:57692"/>
    </ligand>
</feature>
<dbReference type="InterPro" id="IPR050703">
    <property type="entry name" value="Flavin_MAO"/>
</dbReference>
<comment type="caution">
    <text evidence="8">The sequence shown here is derived from an EMBL/GenBank/DDBJ whole genome shotgun (WGS) entry which is preliminary data.</text>
</comment>
<evidence type="ECO:0000256" key="2">
    <source>
        <dbReference type="ARBA" id="ARBA00005995"/>
    </source>
</evidence>
<dbReference type="PRINTS" id="PR00757">
    <property type="entry name" value="AMINEOXDASEF"/>
</dbReference>
<dbReference type="SUPFAM" id="SSF54373">
    <property type="entry name" value="FAD-linked reductases, C-terminal domain"/>
    <property type="match status" value="1"/>
</dbReference>
<feature type="binding site" evidence="5">
    <location>
        <position position="423"/>
    </location>
    <ligand>
        <name>FAD</name>
        <dbReference type="ChEBI" id="CHEBI:57692"/>
    </ligand>
</feature>
<proteinExistence type="inferred from homology"/>
<dbReference type="InterPro" id="IPR036188">
    <property type="entry name" value="FAD/NAD-bd_sf"/>
</dbReference>
<dbReference type="STRING" id="1509407.A0A0L1J8C2"/>
<dbReference type="Pfam" id="PF01593">
    <property type="entry name" value="Amino_oxidase"/>
    <property type="match status" value="1"/>
</dbReference>
<protein>
    <recommendedName>
        <fullName evidence="6">Amine oxidase</fullName>
        <ecNumber evidence="6">1.4.3.-</ecNumber>
    </recommendedName>
</protein>
<organism evidence="8 9">
    <name type="scientific">Aspergillus nomiae NRRL (strain ATCC 15546 / NRRL 13137 / CBS 260.88 / M93)</name>
    <dbReference type="NCBI Taxonomy" id="1509407"/>
    <lineage>
        <taxon>Eukaryota</taxon>
        <taxon>Fungi</taxon>
        <taxon>Dikarya</taxon>
        <taxon>Ascomycota</taxon>
        <taxon>Pezizomycotina</taxon>
        <taxon>Eurotiomycetes</taxon>
        <taxon>Eurotiomycetidae</taxon>
        <taxon>Eurotiales</taxon>
        <taxon>Aspergillaceae</taxon>
        <taxon>Aspergillus</taxon>
        <taxon>Aspergillus subgen. Circumdati</taxon>
    </lineage>
</organism>
<evidence type="ECO:0000256" key="1">
    <source>
        <dbReference type="ARBA" id="ARBA00001974"/>
    </source>
</evidence>
<dbReference type="GeneID" id="26805934"/>
<dbReference type="Proteomes" id="UP000037505">
    <property type="component" value="Unassembled WGS sequence"/>
</dbReference>
<comment type="catalytic activity">
    <reaction evidence="4">
        <text>a secondary aliphatic amine + O2 + H2O = a primary amine + an aldehyde + H2O2</text>
        <dbReference type="Rhea" id="RHEA:26414"/>
        <dbReference type="ChEBI" id="CHEBI:15377"/>
        <dbReference type="ChEBI" id="CHEBI:15379"/>
        <dbReference type="ChEBI" id="CHEBI:16240"/>
        <dbReference type="ChEBI" id="CHEBI:17478"/>
        <dbReference type="ChEBI" id="CHEBI:58855"/>
        <dbReference type="ChEBI" id="CHEBI:65296"/>
        <dbReference type="EC" id="1.4.3.4"/>
    </reaction>
</comment>
<dbReference type="Gene3D" id="3.90.660.10">
    <property type="match status" value="1"/>
</dbReference>
<keyword evidence="6" id="KW-0285">Flavoprotein</keyword>
<evidence type="ECO:0000256" key="4">
    <source>
        <dbReference type="ARBA" id="ARBA00048448"/>
    </source>
</evidence>
<feature type="binding site" evidence="5">
    <location>
        <position position="336"/>
    </location>
    <ligand>
        <name>substrate</name>
    </ligand>
</feature>
<keyword evidence="3 6" id="KW-0560">Oxidoreductase</keyword>
<evidence type="ECO:0000256" key="3">
    <source>
        <dbReference type="ARBA" id="ARBA00023002"/>
    </source>
</evidence>
<dbReference type="EMBL" id="JNOM01000074">
    <property type="protein sequence ID" value="KNG87673.1"/>
    <property type="molecule type" value="Genomic_DNA"/>
</dbReference>
<dbReference type="PANTHER" id="PTHR43563">
    <property type="entry name" value="AMINE OXIDASE"/>
    <property type="match status" value="1"/>
</dbReference>
<dbReference type="RefSeq" id="XP_015408596.1">
    <property type="nucleotide sequence ID" value="XM_015549387.1"/>
</dbReference>
<feature type="domain" description="Amine oxidase" evidence="7">
    <location>
        <begin position="11"/>
        <end position="446"/>
    </location>
</feature>
<dbReference type="Gene3D" id="3.50.50.60">
    <property type="entry name" value="FAD/NAD(P)-binding domain"/>
    <property type="match status" value="1"/>
</dbReference>
<keyword evidence="6" id="KW-0274">FAD</keyword>
<evidence type="ECO:0000259" key="7">
    <source>
        <dbReference type="Pfam" id="PF01593"/>
    </source>
</evidence>
<feature type="binding site" evidence="5">
    <location>
        <position position="12"/>
    </location>
    <ligand>
        <name>FAD</name>
        <dbReference type="ChEBI" id="CHEBI:57692"/>
    </ligand>
</feature>
<name>A0A0L1J8C2_ASPN3</name>
<dbReference type="OrthoDB" id="5046242at2759"/>
<sequence>MLDAIVIGAGFSGLQAAYSAQKAGLSVAVVEARDRVGGKIWSVPLASGRGYAELGGAWINNSLQPRVWSYVERFGLEVVTQRLEGKAVMQESPDSRLEFPFGVTPDWSEEEKKNLAYIRDHIQAESLKPGLPSAQDDNVSLDQYVRNLGALPKVASMVNLWARVMHGLESTEESAGWFIDYCRRNKGLLAIRADDSTGGQYMRFKDGAQSIAEGIARLIGADNIHLGSPVASINQHGAHVSVVTRDGRTFNARKCILSIPSTMYRELNITPALPKPIQEVTDGTVLGDYNKAIVCYDQPWWRGKGFNGYFASYTGPVILARDTSVDERNHYSLTCFINGQPGRDWGKLYPHERRAVVLKQIAKVFKADANSEAFRPIEIFDQVWKHEEFSRGALAPVTALGHLTKYASVYGKPVGNLHFVGTEYSTEWKGYMEGALCSGERGVHEVVEAMQKVPAKL</sequence>
<evidence type="ECO:0000256" key="5">
    <source>
        <dbReference type="PIRSR" id="PIRSR601613-1"/>
    </source>
</evidence>
<reference evidence="8 9" key="1">
    <citation type="submission" date="2014-06" db="EMBL/GenBank/DDBJ databases">
        <title>The Genome of the Aflatoxigenic Filamentous Fungus Aspergillus nomius.</title>
        <authorList>
            <person name="Moore M.G."/>
            <person name="Shannon B.M."/>
            <person name="Brian M.M."/>
        </authorList>
    </citation>
    <scope>NUCLEOTIDE SEQUENCE [LARGE SCALE GENOMIC DNA]</scope>
    <source>
        <strain evidence="8 9">NRRL 13137</strain>
    </source>
</reference>
<dbReference type="EC" id="1.4.3.-" evidence="6"/>
<evidence type="ECO:0000256" key="6">
    <source>
        <dbReference type="RuleBase" id="RU362067"/>
    </source>
</evidence>
<dbReference type="AlphaFoldDB" id="A0A0L1J8C2"/>
<comment type="similarity">
    <text evidence="2 6">Belongs to the flavin monoamine oxidase family.</text>
</comment>
<dbReference type="GO" id="GO:0097621">
    <property type="term" value="F:monoamine oxidase activity"/>
    <property type="evidence" value="ECO:0007669"/>
    <property type="project" value="UniProtKB-EC"/>
</dbReference>
<feature type="binding site" evidence="5">
    <location>
        <begin position="31"/>
        <end position="32"/>
    </location>
    <ligand>
        <name>FAD</name>
        <dbReference type="ChEBI" id="CHEBI:57692"/>
    </ligand>
</feature>
<evidence type="ECO:0000313" key="9">
    <source>
        <dbReference type="Proteomes" id="UP000037505"/>
    </source>
</evidence>
<gene>
    <name evidence="8" type="ORF">ANOM_004130</name>
</gene>
<dbReference type="SUPFAM" id="SSF51905">
    <property type="entry name" value="FAD/NAD(P)-binding domain"/>
    <property type="match status" value="1"/>
</dbReference>
<dbReference type="PANTHER" id="PTHR43563:SF14">
    <property type="entry name" value="AMINE OXIDASE"/>
    <property type="match status" value="1"/>
</dbReference>